<dbReference type="Gene3D" id="3.30.1330.60">
    <property type="entry name" value="OmpA-like domain"/>
    <property type="match status" value="1"/>
</dbReference>
<accession>A0A7V4XQ88</accession>
<dbReference type="PRINTS" id="PR01021">
    <property type="entry name" value="OMPADOMAIN"/>
</dbReference>
<evidence type="ECO:0000256" key="1">
    <source>
        <dbReference type="ARBA" id="ARBA00022618"/>
    </source>
</evidence>
<dbReference type="Pfam" id="PF00691">
    <property type="entry name" value="OmpA"/>
    <property type="match status" value="1"/>
</dbReference>
<evidence type="ECO:0000256" key="3">
    <source>
        <dbReference type="ARBA" id="ARBA00023136"/>
    </source>
</evidence>
<keyword evidence="4 8" id="KW-0564">Palmitate</keyword>
<evidence type="ECO:0000256" key="7">
    <source>
        <dbReference type="ARBA" id="ARBA00023306"/>
    </source>
</evidence>
<dbReference type="PANTHER" id="PTHR30329:SF21">
    <property type="entry name" value="LIPOPROTEIN YIAD-RELATED"/>
    <property type="match status" value="1"/>
</dbReference>
<dbReference type="InterPro" id="IPR014169">
    <property type="entry name" value="Pal_lipo_C"/>
</dbReference>
<feature type="chain" id="PRO_5031400238" description="Peptidoglycan-associated lipoprotein" evidence="9">
    <location>
        <begin position="27"/>
        <end position="245"/>
    </location>
</feature>
<dbReference type="PROSITE" id="PS51123">
    <property type="entry name" value="OMPA_2"/>
    <property type="match status" value="1"/>
</dbReference>
<dbReference type="AlphaFoldDB" id="A0A7V4XQ88"/>
<evidence type="ECO:0000256" key="2">
    <source>
        <dbReference type="ARBA" id="ARBA00022729"/>
    </source>
</evidence>
<keyword evidence="5 8" id="KW-0998">Cell outer membrane</keyword>
<evidence type="ECO:0000259" key="10">
    <source>
        <dbReference type="PROSITE" id="PS51123"/>
    </source>
</evidence>
<gene>
    <name evidence="8 11" type="primary">pal</name>
    <name evidence="11" type="ORF">ENW50_00565</name>
</gene>
<evidence type="ECO:0000313" key="11">
    <source>
        <dbReference type="EMBL" id="HGY93173.1"/>
    </source>
</evidence>
<reference evidence="11" key="1">
    <citation type="journal article" date="2020" name="mSystems">
        <title>Genome- and Community-Level Interaction Insights into Carbon Utilization and Element Cycling Functions of Hydrothermarchaeota in Hydrothermal Sediment.</title>
        <authorList>
            <person name="Zhou Z."/>
            <person name="Liu Y."/>
            <person name="Xu W."/>
            <person name="Pan J."/>
            <person name="Luo Z.H."/>
            <person name="Li M."/>
        </authorList>
    </citation>
    <scope>NUCLEOTIDE SEQUENCE [LARGE SCALE GENOMIC DNA]</scope>
    <source>
        <strain evidence="11">SpSt-855</strain>
    </source>
</reference>
<keyword evidence="7" id="KW-0131">Cell cycle</keyword>
<dbReference type="InterPro" id="IPR036737">
    <property type="entry name" value="OmpA-like_sf"/>
</dbReference>
<dbReference type="GO" id="GO:0051301">
    <property type="term" value="P:cell division"/>
    <property type="evidence" value="ECO:0007669"/>
    <property type="project" value="UniProtKB-KW"/>
</dbReference>
<sequence length="245" mass="26150">MKHAYRKSFLLSAGLVAMLTISGCHKKVATAPVPAPPPAMIPAPTASISANPQTVTAGNPVVLTWQTTNATNVSIDGIGQVETSGTQTVTPTQSTNYHLVATGQGGSTDATVHVTVTQPQAATVAESNIDEATFEANVKPVFYNFDSYSIRPDAQAIIQQDANYLIQHPNLHVVIGGYCDDRGSVEYNLALGENRANAAKQALVSAGVSPDRLRTVSYGKEKQFCTEQTEACWQSNRRAQFTLDQ</sequence>
<dbReference type="HAMAP" id="MF_02204">
    <property type="entry name" value="Pal"/>
    <property type="match status" value="1"/>
</dbReference>
<dbReference type="SUPFAM" id="SSF103088">
    <property type="entry name" value="OmpA-like"/>
    <property type="match status" value="1"/>
</dbReference>
<comment type="subcellular location">
    <subcellularLocation>
        <location evidence="8">Cell outer membrane</location>
        <topology evidence="8">Lipid-anchor</topology>
    </subcellularLocation>
</comment>
<keyword evidence="6 8" id="KW-0449">Lipoprotein</keyword>
<dbReference type="PANTHER" id="PTHR30329">
    <property type="entry name" value="STATOR ELEMENT OF FLAGELLAR MOTOR COMPLEX"/>
    <property type="match status" value="1"/>
</dbReference>
<dbReference type="InterPro" id="IPR050330">
    <property type="entry name" value="Bact_OuterMem_StrucFunc"/>
</dbReference>
<proteinExistence type="inferred from homology"/>
<dbReference type="PROSITE" id="PS51257">
    <property type="entry name" value="PROKAR_LIPOPROTEIN"/>
    <property type="match status" value="1"/>
</dbReference>
<dbReference type="InterPro" id="IPR006664">
    <property type="entry name" value="OMP_bac"/>
</dbReference>
<organism evidence="11">
    <name type="scientific">Acidobacterium capsulatum</name>
    <dbReference type="NCBI Taxonomy" id="33075"/>
    <lineage>
        <taxon>Bacteria</taxon>
        <taxon>Pseudomonadati</taxon>
        <taxon>Acidobacteriota</taxon>
        <taxon>Terriglobia</taxon>
        <taxon>Terriglobales</taxon>
        <taxon>Acidobacteriaceae</taxon>
        <taxon>Acidobacterium</taxon>
    </lineage>
</organism>
<dbReference type="InterPro" id="IPR006665">
    <property type="entry name" value="OmpA-like"/>
</dbReference>
<name>A0A7V4XQ88_9BACT</name>
<evidence type="ECO:0000256" key="8">
    <source>
        <dbReference type="HAMAP-Rule" id="MF_02204"/>
    </source>
</evidence>
<evidence type="ECO:0000256" key="4">
    <source>
        <dbReference type="ARBA" id="ARBA00023139"/>
    </source>
</evidence>
<evidence type="ECO:0000256" key="5">
    <source>
        <dbReference type="ARBA" id="ARBA00023237"/>
    </source>
</evidence>
<dbReference type="GO" id="GO:0009279">
    <property type="term" value="C:cell outer membrane"/>
    <property type="evidence" value="ECO:0007669"/>
    <property type="project" value="UniProtKB-SubCell"/>
</dbReference>
<dbReference type="EMBL" id="DTKL01000008">
    <property type="protein sequence ID" value="HGY93173.1"/>
    <property type="molecule type" value="Genomic_DNA"/>
</dbReference>
<comment type="similarity">
    <text evidence="8">Belongs to the Pal lipoprotein family.</text>
</comment>
<feature type="signal peptide" evidence="9">
    <location>
        <begin position="1"/>
        <end position="26"/>
    </location>
</feature>
<comment type="caution">
    <text evidence="11">The sequence shown here is derived from an EMBL/GenBank/DDBJ whole genome shotgun (WGS) entry which is preliminary data.</text>
</comment>
<keyword evidence="2 8" id="KW-0732">Signal</keyword>
<evidence type="ECO:0000256" key="9">
    <source>
        <dbReference type="SAM" id="SignalP"/>
    </source>
</evidence>
<protein>
    <recommendedName>
        <fullName evidence="8">Peptidoglycan-associated lipoprotein</fullName>
        <shortName evidence="8">PAL</shortName>
    </recommendedName>
</protein>
<evidence type="ECO:0000256" key="6">
    <source>
        <dbReference type="ARBA" id="ARBA00023288"/>
    </source>
</evidence>
<feature type="domain" description="OmpA-like" evidence="10">
    <location>
        <begin position="130"/>
        <end position="245"/>
    </location>
</feature>
<keyword evidence="1" id="KW-0132">Cell division</keyword>
<dbReference type="CDD" id="cd07185">
    <property type="entry name" value="OmpA_C-like"/>
    <property type="match status" value="1"/>
</dbReference>
<dbReference type="InterPro" id="IPR039001">
    <property type="entry name" value="Pal"/>
</dbReference>
<keyword evidence="3 8" id="KW-0472">Membrane</keyword>
<dbReference type="NCBIfam" id="TIGR02802">
    <property type="entry name" value="Pal_lipo"/>
    <property type="match status" value="1"/>
</dbReference>